<dbReference type="AlphaFoldDB" id="A0A4U5NGK8"/>
<dbReference type="EMBL" id="AZBU02000004">
    <property type="protein sequence ID" value="TKR81731.1"/>
    <property type="molecule type" value="Genomic_DNA"/>
</dbReference>
<dbReference type="GO" id="GO:0008270">
    <property type="term" value="F:zinc ion binding"/>
    <property type="evidence" value="ECO:0007669"/>
    <property type="project" value="UniProtKB-KW"/>
</dbReference>
<gene>
    <name evidence="5" type="ORF">L596_015556</name>
</gene>
<reference evidence="5 6" key="1">
    <citation type="journal article" date="2015" name="Genome Biol.">
        <title>Comparative genomics of Steinernema reveals deeply conserved gene regulatory networks.</title>
        <authorList>
            <person name="Dillman A.R."/>
            <person name="Macchietto M."/>
            <person name="Porter C.F."/>
            <person name="Rogers A."/>
            <person name="Williams B."/>
            <person name="Antoshechkin I."/>
            <person name="Lee M.M."/>
            <person name="Goodwin Z."/>
            <person name="Lu X."/>
            <person name="Lewis E.E."/>
            <person name="Goodrich-Blair H."/>
            <person name="Stock S.P."/>
            <person name="Adams B.J."/>
            <person name="Sternberg P.W."/>
            <person name="Mortazavi A."/>
        </authorList>
    </citation>
    <scope>NUCLEOTIDE SEQUENCE [LARGE SCALE GENOMIC DNA]</scope>
    <source>
        <strain evidence="5 6">ALL</strain>
    </source>
</reference>
<dbReference type="InterPro" id="IPR007588">
    <property type="entry name" value="Znf_FLYWCH"/>
</dbReference>
<evidence type="ECO:0000313" key="6">
    <source>
        <dbReference type="Proteomes" id="UP000298663"/>
    </source>
</evidence>
<keyword evidence="6" id="KW-1185">Reference proteome</keyword>
<accession>A0A4U5NGK8</accession>
<dbReference type="Pfam" id="PF04500">
    <property type="entry name" value="FLYWCH"/>
    <property type="match status" value="1"/>
</dbReference>
<dbReference type="Gene3D" id="2.20.25.240">
    <property type="match status" value="1"/>
</dbReference>
<evidence type="ECO:0000256" key="3">
    <source>
        <dbReference type="ARBA" id="ARBA00022833"/>
    </source>
</evidence>
<evidence type="ECO:0000256" key="1">
    <source>
        <dbReference type="ARBA" id="ARBA00022723"/>
    </source>
</evidence>
<evidence type="ECO:0000259" key="4">
    <source>
        <dbReference type="Pfam" id="PF04500"/>
    </source>
</evidence>
<feature type="domain" description="FLYWCH-type" evidence="4">
    <location>
        <begin position="6"/>
        <end position="56"/>
    </location>
</feature>
<dbReference type="Proteomes" id="UP000298663">
    <property type="component" value="Unassembled WGS sequence"/>
</dbReference>
<sequence length="83" mass="9277">MAEKMRTSRGKPLVLEGFGYVQHKLSSEGKQLWRCVQQRKFKCGGRAISDLDLADFRAIQEHALQSVALLPRPSSPPWAPSAL</sequence>
<keyword evidence="3" id="KW-0862">Zinc</keyword>
<evidence type="ECO:0000313" key="5">
    <source>
        <dbReference type="EMBL" id="TKR81731.1"/>
    </source>
</evidence>
<keyword evidence="1" id="KW-0479">Metal-binding</keyword>
<keyword evidence="2" id="KW-0863">Zinc-finger</keyword>
<reference evidence="5 6" key="2">
    <citation type="journal article" date="2019" name="G3 (Bethesda)">
        <title>Hybrid Assembly of the Genome of the Entomopathogenic Nematode Steinernema carpocapsae Identifies the X-Chromosome.</title>
        <authorList>
            <person name="Serra L."/>
            <person name="Macchietto M."/>
            <person name="Macias-Munoz A."/>
            <person name="McGill C.J."/>
            <person name="Rodriguez I.M."/>
            <person name="Rodriguez B."/>
            <person name="Murad R."/>
            <person name="Mortazavi A."/>
        </authorList>
    </citation>
    <scope>NUCLEOTIDE SEQUENCE [LARGE SCALE GENOMIC DNA]</scope>
    <source>
        <strain evidence="5 6">ALL</strain>
    </source>
</reference>
<comment type="caution">
    <text evidence="5">The sequence shown here is derived from an EMBL/GenBank/DDBJ whole genome shotgun (WGS) entry which is preliminary data.</text>
</comment>
<protein>
    <recommendedName>
        <fullName evidence="4">FLYWCH-type domain-containing protein</fullName>
    </recommendedName>
</protein>
<name>A0A4U5NGK8_STECR</name>
<evidence type="ECO:0000256" key="2">
    <source>
        <dbReference type="ARBA" id="ARBA00022771"/>
    </source>
</evidence>
<organism evidence="5 6">
    <name type="scientific">Steinernema carpocapsae</name>
    <name type="common">Entomopathogenic nematode</name>
    <dbReference type="NCBI Taxonomy" id="34508"/>
    <lineage>
        <taxon>Eukaryota</taxon>
        <taxon>Metazoa</taxon>
        <taxon>Ecdysozoa</taxon>
        <taxon>Nematoda</taxon>
        <taxon>Chromadorea</taxon>
        <taxon>Rhabditida</taxon>
        <taxon>Tylenchina</taxon>
        <taxon>Panagrolaimomorpha</taxon>
        <taxon>Strongyloidoidea</taxon>
        <taxon>Steinernematidae</taxon>
        <taxon>Steinernema</taxon>
    </lineage>
</organism>
<proteinExistence type="predicted"/>